<feature type="transmembrane region" description="Helical" evidence="7">
    <location>
        <begin position="510"/>
        <end position="533"/>
    </location>
</feature>
<dbReference type="PANTHER" id="PTHR30572:SF4">
    <property type="entry name" value="ABC TRANSPORTER PERMEASE YTRF"/>
    <property type="match status" value="1"/>
</dbReference>
<keyword evidence="3 7" id="KW-0812">Transmembrane</keyword>
<dbReference type="Proteomes" id="UP001500466">
    <property type="component" value="Unassembled WGS sequence"/>
</dbReference>
<proteinExistence type="inferred from homology"/>
<feature type="transmembrane region" description="Helical" evidence="7">
    <location>
        <begin position="338"/>
        <end position="364"/>
    </location>
</feature>
<sequence>MSTTTPETPGTPGTRTKELPRLGVGRLTLRNLAAYRRRIAGLMVAVLLGTAFLSGALILSDTLKSSVTGLIRDNGAGTDVVVRNATDVTDQPGTSRAGIPAGVADAVRGVPGVAAAEPVVVGYGQLVGKDGDMLTGNGPRLAGNWIGDPALNPYKLANGHAPRTADEVVVDRASAKQGHLKVGDRITVLTPAPVPVTVVGIATFGDADAFGGSSYTAFSLDGARAHIARDPGQVTSVSVRLNGQPDKAAQESAAAAIQRVLPPGVQATPGSEATQEQVDAVSDGFLTIFRTFLSAFAAIALVVAAFSINHTFSVVTAQRMRQAALLRALGASRRQIRAQALAEALVIGVTASLLGLAAGAGLAVGLKELFSAFGFAFPISGMTFRGQVAVIVLPVGIVVTLVSALVPAVRGSRVAPIAALRSTAAEDAGIPRRRTVGGSVLSAAGIAVAATGSAAWVFGIGALLCLAGVLMVAPVVVRFLGGLLTAPFARLGAGPMLARGNVLRSPRRTAGAATAMVVGIAVVTVVAIFAASLKQGAEGETRDTVTGDFVVATSTAGWASSGHSPELTRRIGRLPGVDAVVGMQRGNALVDGASKQVMAVDTGRLDRVLDLGLDAGTATGLGPDQIAVADSVASDRGWRVGTAVPVVYPDGARASLTLAGIYTRTTVTGDYLIDRQAWAPHSVADVDAMAVVGLADGAAAKQVKAEITKAAAAYGNPPVRDRDAYIDASLAMVDQFVTVVYVLLALALLIALGGIANTLALAAHERRRELGLLRAIGAERGQVRASLRWESAFVAVLGALTGLALGAFLAWAAVGVLAGDQPVPYRVPAGQLAILLASGALGGLLAGTRPAARAAKQDILGAVSAP</sequence>
<feature type="transmembrane region" description="Helical" evidence="7">
    <location>
        <begin position="739"/>
        <end position="763"/>
    </location>
</feature>
<name>A0ABP9GZN4_9ACTN</name>
<protein>
    <submittedName>
        <fullName evidence="9">ABC transporter permease</fullName>
    </submittedName>
</protein>
<keyword evidence="2" id="KW-1003">Cell membrane</keyword>
<dbReference type="EMBL" id="BAABHS010000006">
    <property type="protein sequence ID" value="GAA4958018.1"/>
    <property type="molecule type" value="Genomic_DNA"/>
</dbReference>
<feature type="transmembrane region" description="Helical" evidence="7">
    <location>
        <begin position="829"/>
        <end position="847"/>
    </location>
</feature>
<evidence type="ECO:0000256" key="1">
    <source>
        <dbReference type="ARBA" id="ARBA00004651"/>
    </source>
</evidence>
<gene>
    <name evidence="9" type="ORF">GCM10023205_20650</name>
</gene>
<evidence type="ECO:0000256" key="2">
    <source>
        <dbReference type="ARBA" id="ARBA00022475"/>
    </source>
</evidence>
<keyword evidence="5 7" id="KW-0472">Membrane</keyword>
<feature type="transmembrane region" description="Helical" evidence="7">
    <location>
        <begin position="292"/>
        <end position="317"/>
    </location>
</feature>
<comment type="caution">
    <text evidence="9">The sequence shown here is derived from an EMBL/GenBank/DDBJ whole genome shotgun (WGS) entry which is preliminary data.</text>
</comment>
<feature type="domain" description="ABC3 transporter permease C-terminal" evidence="8">
    <location>
        <begin position="295"/>
        <end position="413"/>
    </location>
</feature>
<organism evidence="9 10">
    <name type="scientific">Yinghuangia aomiensis</name>
    <dbReference type="NCBI Taxonomy" id="676205"/>
    <lineage>
        <taxon>Bacteria</taxon>
        <taxon>Bacillati</taxon>
        <taxon>Actinomycetota</taxon>
        <taxon>Actinomycetes</taxon>
        <taxon>Kitasatosporales</taxon>
        <taxon>Streptomycetaceae</taxon>
        <taxon>Yinghuangia</taxon>
    </lineage>
</organism>
<evidence type="ECO:0000313" key="9">
    <source>
        <dbReference type="EMBL" id="GAA4958018.1"/>
    </source>
</evidence>
<accession>A0ABP9GZN4</accession>
<evidence type="ECO:0000313" key="10">
    <source>
        <dbReference type="Proteomes" id="UP001500466"/>
    </source>
</evidence>
<dbReference type="Pfam" id="PF02687">
    <property type="entry name" value="FtsX"/>
    <property type="match status" value="2"/>
</dbReference>
<dbReference type="RefSeq" id="WP_345675056.1">
    <property type="nucleotide sequence ID" value="NZ_BAABHS010000006.1"/>
</dbReference>
<evidence type="ECO:0000256" key="6">
    <source>
        <dbReference type="ARBA" id="ARBA00038076"/>
    </source>
</evidence>
<feature type="transmembrane region" description="Helical" evidence="7">
    <location>
        <begin position="440"/>
        <end position="473"/>
    </location>
</feature>
<feature type="transmembrane region" description="Helical" evidence="7">
    <location>
        <begin position="39"/>
        <end position="59"/>
    </location>
</feature>
<comment type="subcellular location">
    <subcellularLocation>
        <location evidence="1">Cell membrane</location>
        <topology evidence="1">Multi-pass membrane protein</topology>
    </subcellularLocation>
</comment>
<feature type="transmembrane region" description="Helical" evidence="7">
    <location>
        <begin position="792"/>
        <end position="817"/>
    </location>
</feature>
<dbReference type="InterPro" id="IPR050250">
    <property type="entry name" value="Macrolide_Exporter_MacB"/>
</dbReference>
<evidence type="ECO:0000256" key="3">
    <source>
        <dbReference type="ARBA" id="ARBA00022692"/>
    </source>
</evidence>
<evidence type="ECO:0000259" key="8">
    <source>
        <dbReference type="Pfam" id="PF02687"/>
    </source>
</evidence>
<keyword evidence="10" id="KW-1185">Reference proteome</keyword>
<feature type="transmembrane region" description="Helical" evidence="7">
    <location>
        <begin position="384"/>
        <end position="406"/>
    </location>
</feature>
<reference evidence="10" key="1">
    <citation type="journal article" date="2019" name="Int. J. Syst. Evol. Microbiol.">
        <title>The Global Catalogue of Microorganisms (GCM) 10K type strain sequencing project: providing services to taxonomists for standard genome sequencing and annotation.</title>
        <authorList>
            <consortium name="The Broad Institute Genomics Platform"/>
            <consortium name="The Broad Institute Genome Sequencing Center for Infectious Disease"/>
            <person name="Wu L."/>
            <person name="Ma J."/>
        </authorList>
    </citation>
    <scope>NUCLEOTIDE SEQUENCE [LARGE SCALE GENOMIC DNA]</scope>
    <source>
        <strain evidence="10">JCM 17986</strain>
    </source>
</reference>
<evidence type="ECO:0000256" key="4">
    <source>
        <dbReference type="ARBA" id="ARBA00022989"/>
    </source>
</evidence>
<feature type="domain" description="ABC3 transporter permease C-terminal" evidence="8">
    <location>
        <begin position="742"/>
        <end position="858"/>
    </location>
</feature>
<dbReference type="PANTHER" id="PTHR30572">
    <property type="entry name" value="MEMBRANE COMPONENT OF TRANSPORTER-RELATED"/>
    <property type="match status" value="1"/>
</dbReference>
<evidence type="ECO:0000256" key="5">
    <source>
        <dbReference type="ARBA" id="ARBA00023136"/>
    </source>
</evidence>
<dbReference type="InterPro" id="IPR003838">
    <property type="entry name" value="ABC3_permease_C"/>
</dbReference>
<comment type="similarity">
    <text evidence="6">Belongs to the ABC-4 integral membrane protein family.</text>
</comment>
<evidence type="ECO:0000256" key="7">
    <source>
        <dbReference type="SAM" id="Phobius"/>
    </source>
</evidence>
<keyword evidence="4 7" id="KW-1133">Transmembrane helix</keyword>